<keyword evidence="3" id="KW-0812">Transmembrane</keyword>
<keyword evidence="3" id="KW-1133">Transmembrane helix</keyword>
<dbReference type="InterPro" id="IPR006385">
    <property type="entry name" value="HAD_hydro_SerB1"/>
</dbReference>
<proteinExistence type="inferred from homology"/>
<reference evidence="4 5" key="1">
    <citation type="submission" date="2022-10" db="EMBL/GenBank/DDBJ databases">
        <title>The complete genomes of actinobacterial strains from the NBC collection.</title>
        <authorList>
            <person name="Joergensen T.S."/>
            <person name="Alvarez Arevalo M."/>
            <person name="Sterndorff E.B."/>
            <person name="Faurdal D."/>
            <person name="Vuksanovic O."/>
            <person name="Mourched A.-S."/>
            <person name="Charusanti P."/>
            <person name="Shaw S."/>
            <person name="Blin K."/>
            <person name="Weber T."/>
        </authorList>
    </citation>
    <scope>NUCLEOTIDE SEQUENCE [LARGE SCALE GENOMIC DNA]</scope>
    <source>
        <strain evidence="4 5">NBC_01247</strain>
    </source>
</reference>
<dbReference type="CDD" id="cd02612">
    <property type="entry name" value="HAD_PGPPase"/>
    <property type="match status" value="1"/>
</dbReference>
<dbReference type="PANTHER" id="PTHR43344">
    <property type="entry name" value="PHOSPHOSERINE PHOSPHATASE"/>
    <property type="match status" value="1"/>
</dbReference>
<evidence type="ECO:0000256" key="2">
    <source>
        <dbReference type="SAM" id="MobiDB-lite"/>
    </source>
</evidence>
<keyword evidence="3" id="KW-0472">Membrane</keyword>
<accession>A0ABZ1WBF8</accession>
<dbReference type="InterPro" id="IPR050582">
    <property type="entry name" value="HAD-like_SerB"/>
</dbReference>
<feature type="compositionally biased region" description="Low complexity" evidence="2">
    <location>
        <begin position="82"/>
        <end position="94"/>
    </location>
</feature>
<comment type="similarity">
    <text evidence="1">Belongs to the HAD-like hydrolase superfamily. SerB family.</text>
</comment>
<sequence length="369" mass="39092">MAVLRRLTQARRTPTERTALAGEAAAEAAEAALRAAPAPLPDTPAGLSGTPAAGATRSRAVPAGAEADTGTEAGTDVETDGTDGTPGTDGATAKKPAKAPRPPAENHTPDPDDPRAAAFFDCDNTILRGAAIFYLGIGLYRRRFFTRRDVARFGWQQAWFRLHGTEDPGHMADAQHTALGLVAGKRTADLEEICEQIFEEVIAEKIWPGTRALVQMHLDAGQRVWLVTAAPQEVARIIARRLGMTGALGTVAEATDGYYTGRLVGELLHGPAKAAAVRSLARRERLDLDRCAAYSDSANDIPMLSLVGHPYVVNPDGALRRHARAMGWRVRDFRTGRKAARVGIPAAAALGVVAGATAAGVAVHRRRTA</sequence>
<feature type="region of interest" description="Disordered" evidence="2">
    <location>
        <begin position="1"/>
        <end position="116"/>
    </location>
</feature>
<feature type="compositionally biased region" description="Low complexity" evidence="2">
    <location>
        <begin position="16"/>
        <end position="47"/>
    </location>
</feature>
<evidence type="ECO:0000256" key="3">
    <source>
        <dbReference type="SAM" id="Phobius"/>
    </source>
</evidence>
<dbReference type="RefSeq" id="WP_329495756.1">
    <property type="nucleotide sequence ID" value="NZ_CP108460.1"/>
</dbReference>
<dbReference type="Gene3D" id="1.20.1440.100">
    <property type="entry name" value="SG protein - dephosphorylation function"/>
    <property type="match status" value="1"/>
</dbReference>
<dbReference type="Gene3D" id="3.40.50.1000">
    <property type="entry name" value="HAD superfamily/HAD-like"/>
    <property type="match status" value="1"/>
</dbReference>
<keyword evidence="4" id="KW-0378">Hydrolase</keyword>
<evidence type="ECO:0000313" key="4">
    <source>
        <dbReference type="EMBL" id="WUS58196.1"/>
    </source>
</evidence>
<dbReference type="GO" id="GO:0016787">
    <property type="term" value="F:hydrolase activity"/>
    <property type="evidence" value="ECO:0007669"/>
    <property type="project" value="UniProtKB-KW"/>
</dbReference>
<feature type="transmembrane region" description="Helical" evidence="3">
    <location>
        <begin position="342"/>
        <end position="363"/>
    </location>
</feature>
<dbReference type="PANTHER" id="PTHR43344:SF15">
    <property type="entry name" value="PHOSPHOSERINE PHOSPHATASE SERB1"/>
    <property type="match status" value="1"/>
</dbReference>
<dbReference type="InterPro" id="IPR023214">
    <property type="entry name" value="HAD_sf"/>
</dbReference>
<dbReference type="NCBIfam" id="TIGR01488">
    <property type="entry name" value="HAD-SF-IB"/>
    <property type="match status" value="1"/>
</dbReference>
<dbReference type="NCBIfam" id="TIGR01490">
    <property type="entry name" value="HAD-SF-IB-hyp1"/>
    <property type="match status" value="1"/>
</dbReference>
<protein>
    <submittedName>
        <fullName evidence="4">HAD-IB family hydrolase</fullName>
    </submittedName>
</protein>
<feature type="compositionally biased region" description="Low complexity" evidence="2">
    <location>
        <begin position="63"/>
        <end position="74"/>
    </location>
</feature>
<dbReference type="Proteomes" id="UP001432014">
    <property type="component" value="Chromosome"/>
</dbReference>
<keyword evidence="5" id="KW-1185">Reference proteome</keyword>
<organism evidence="4 5">
    <name type="scientific">Kitasatospora herbaricolor</name>
    <dbReference type="NCBI Taxonomy" id="68217"/>
    <lineage>
        <taxon>Bacteria</taxon>
        <taxon>Bacillati</taxon>
        <taxon>Actinomycetota</taxon>
        <taxon>Actinomycetes</taxon>
        <taxon>Kitasatosporales</taxon>
        <taxon>Streptomycetaceae</taxon>
        <taxon>Kitasatospora</taxon>
    </lineage>
</organism>
<name>A0ABZ1WBF8_9ACTN</name>
<evidence type="ECO:0000256" key="1">
    <source>
        <dbReference type="ARBA" id="ARBA00009184"/>
    </source>
</evidence>
<gene>
    <name evidence="4" type="ORF">OG469_23385</name>
</gene>
<dbReference type="InterPro" id="IPR036412">
    <property type="entry name" value="HAD-like_sf"/>
</dbReference>
<dbReference type="Pfam" id="PF12710">
    <property type="entry name" value="HAD"/>
    <property type="match status" value="1"/>
</dbReference>
<evidence type="ECO:0000313" key="5">
    <source>
        <dbReference type="Proteomes" id="UP001432014"/>
    </source>
</evidence>
<dbReference type="SUPFAM" id="SSF56784">
    <property type="entry name" value="HAD-like"/>
    <property type="match status" value="1"/>
</dbReference>
<dbReference type="EMBL" id="CP108482">
    <property type="protein sequence ID" value="WUS58196.1"/>
    <property type="molecule type" value="Genomic_DNA"/>
</dbReference>